<evidence type="ECO:0008006" key="3">
    <source>
        <dbReference type="Google" id="ProtNLM"/>
    </source>
</evidence>
<dbReference type="Proteomes" id="UP001138961">
    <property type="component" value="Unassembled WGS sequence"/>
</dbReference>
<name>A0ABS8BWM5_9RHOB</name>
<gene>
    <name evidence="1" type="ORF">LGQ03_11795</name>
</gene>
<dbReference type="PROSITE" id="PS51257">
    <property type="entry name" value="PROKAR_LIPOPROTEIN"/>
    <property type="match status" value="1"/>
</dbReference>
<evidence type="ECO:0000313" key="1">
    <source>
        <dbReference type="EMBL" id="MCB5199921.1"/>
    </source>
</evidence>
<protein>
    <recommendedName>
        <fullName evidence="3">Peptidase inhibitor I78 family protein</fullName>
    </recommendedName>
</protein>
<dbReference type="InterPro" id="IPR021719">
    <property type="entry name" value="Prot_inh_I78"/>
</dbReference>
<evidence type="ECO:0000313" key="2">
    <source>
        <dbReference type="Proteomes" id="UP001138961"/>
    </source>
</evidence>
<dbReference type="EMBL" id="JAJATZ010000005">
    <property type="protein sequence ID" value="MCB5199921.1"/>
    <property type="molecule type" value="Genomic_DNA"/>
</dbReference>
<organism evidence="1 2">
    <name type="scientific">Loktanella gaetbuli</name>
    <dbReference type="NCBI Taxonomy" id="2881335"/>
    <lineage>
        <taxon>Bacteria</taxon>
        <taxon>Pseudomonadati</taxon>
        <taxon>Pseudomonadota</taxon>
        <taxon>Alphaproteobacteria</taxon>
        <taxon>Rhodobacterales</taxon>
        <taxon>Roseobacteraceae</taxon>
        <taxon>Loktanella</taxon>
    </lineage>
</organism>
<dbReference type="RefSeq" id="WP_226748564.1">
    <property type="nucleotide sequence ID" value="NZ_JAJATZ010000005.1"/>
</dbReference>
<dbReference type="Pfam" id="PF11720">
    <property type="entry name" value="Inhibitor_I78"/>
    <property type="match status" value="1"/>
</dbReference>
<keyword evidence="2" id="KW-1185">Reference proteome</keyword>
<proteinExistence type="predicted"/>
<accession>A0ABS8BWM5</accession>
<dbReference type="Gene3D" id="3.30.10.10">
    <property type="entry name" value="Trypsin Inhibitor V, subunit A"/>
    <property type="match status" value="1"/>
</dbReference>
<reference evidence="1" key="1">
    <citation type="submission" date="2021-10" db="EMBL/GenBank/DDBJ databases">
        <title>Loktanella gaetbuli sp. nov., isolated from a tidal flat.</title>
        <authorList>
            <person name="Park S."/>
            <person name="Yoon J.-H."/>
        </authorList>
    </citation>
    <scope>NUCLEOTIDE SEQUENCE</scope>
    <source>
        <strain evidence="1">TSTF-M6</strain>
    </source>
</reference>
<sequence length="101" mass="10514">MRIIWTLPLLALMACGGSPRGVAPQAQTAVHNPVPMGVDNSCGGRRYGSLVGKDATVLETVLILGPVQVIRPGGITAQDYQPDRINFIVGGDGTITQITCG</sequence>
<comment type="caution">
    <text evidence="1">The sequence shown here is derived from an EMBL/GenBank/DDBJ whole genome shotgun (WGS) entry which is preliminary data.</text>
</comment>